<accession>A0A4Q9GE60</accession>
<proteinExistence type="predicted"/>
<dbReference type="InterPro" id="IPR029055">
    <property type="entry name" value="Ntn_hydrolases_N"/>
</dbReference>
<dbReference type="InterPro" id="IPR052896">
    <property type="entry name" value="GGT-like_enzyme"/>
</dbReference>
<evidence type="ECO:0000313" key="2">
    <source>
        <dbReference type="Proteomes" id="UP000291613"/>
    </source>
</evidence>
<protein>
    <submittedName>
        <fullName evidence="1">Gamma-glutamyltransferase</fullName>
    </submittedName>
</protein>
<comment type="caution">
    <text evidence="1">The sequence shown here is derived from an EMBL/GenBank/DDBJ whole genome shotgun (WGS) entry which is preliminary data.</text>
</comment>
<dbReference type="AlphaFoldDB" id="A0A4Q9GE60"/>
<dbReference type="Gene3D" id="3.60.20.40">
    <property type="match status" value="1"/>
</dbReference>
<organism evidence="1 2">
    <name type="scientific">Hansschlegelia quercus</name>
    <dbReference type="NCBI Taxonomy" id="2528245"/>
    <lineage>
        <taxon>Bacteria</taxon>
        <taxon>Pseudomonadati</taxon>
        <taxon>Pseudomonadota</taxon>
        <taxon>Alphaproteobacteria</taxon>
        <taxon>Hyphomicrobiales</taxon>
        <taxon>Methylopilaceae</taxon>
        <taxon>Hansschlegelia</taxon>
    </lineage>
</organism>
<name>A0A4Q9GE60_9HYPH</name>
<dbReference type="GO" id="GO:0016740">
    <property type="term" value="F:transferase activity"/>
    <property type="evidence" value="ECO:0007669"/>
    <property type="project" value="UniProtKB-KW"/>
</dbReference>
<dbReference type="Gene3D" id="1.10.246.130">
    <property type="match status" value="1"/>
</dbReference>
<dbReference type="PANTHER" id="PTHR43881:SF5">
    <property type="entry name" value="GAMMA-GLUTAMYLTRANSPEPTIDASE"/>
    <property type="match status" value="1"/>
</dbReference>
<dbReference type="PANTHER" id="PTHR43881">
    <property type="entry name" value="GAMMA-GLUTAMYLTRANSPEPTIDASE (AFU_ORTHOLOGUE AFUA_4G13580)"/>
    <property type="match status" value="1"/>
</dbReference>
<gene>
    <name evidence="1" type="ORF">EYR15_13610</name>
</gene>
<sequence>MSAAVSDRGVVAAPHAIAAESGRAILAEGGNAYEAMIAMAATIAVVYPHMNAIGGDGFWLVREPSGEVRYIEACCRAGSRATPAFYRDRGYDAIPARGPLSALTVPGAINGWRLALELAERAGGRLPLDMLLGRAIAHAREGFSVSACQGRTVPKLFDEIVTAPGFAETFMRDGKMLAAGDPLVQTRLADTLEHLVRAGLGDFYDGDISRELASDLDRIGAPVSRDDFSSHRARLLPPLRMTIRGGVLHNAPPPTQGLASLIILGVMERLGIKDDQGPDYLHVLVEATKRAFAIRDRACVDYDRMGADPQRWLTPERLDREAASVDRSRAASFPAPAFDEGDTVWMGAIDAEGRAVSYIQSIFWEYGSGCISPSTGVLFQNRGAAFSLDPADANPLAPGRQPFHTLNPPIAVMDDGRVIAYGTMGGEGQPQTQAMVLSRYLWLGQDVEQAVTAPRVRLGRSWGEDDASLKYETRFDPETLDRLASMGHELSSFGEDFTDEAGHAGIIVRDARGRIEGAHDPRSDGGALGV</sequence>
<dbReference type="EMBL" id="SIUB01000007">
    <property type="protein sequence ID" value="TBN48623.1"/>
    <property type="molecule type" value="Genomic_DNA"/>
</dbReference>
<dbReference type="Proteomes" id="UP000291613">
    <property type="component" value="Unassembled WGS sequence"/>
</dbReference>
<reference evidence="1 2" key="1">
    <citation type="submission" date="2019-02" db="EMBL/GenBank/DDBJ databases">
        <title>Hansschlegelia quercus sp. nov., a novel methylotrophic bacterium from buds of oak (Quercus robur L.).</title>
        <authorList>
            <person name="Agafonova N.V."/>
            <person name="Kaparullina E.N."/>
            <person name="Grouzdev D.S."/>
            <person name="Doronina N.V."/>
        </authorList>
    </citation>
    <scope>NUCLEOTIDE SEQUENCE [LARGE SCALE GENOMIC DNA]</scope>
    <source>
        <strain evidence="1 2">Dub</strain>
    </source>
</reference>
<keyword evidence="1" id="KW-0808">Transferase</keyword>
<dbReference type="SUPFAM" id="SSF56235">
    <property type="entry name" value="N-terminal nucleophile aminohydrolases (Ntn hydrolases)"/>
    <property type="match status" value="1"/>
</dbReference>
<evidence type="ECO:0000313" key="1">
    <source>
        <dbReference type="EMBL" id="TBN48623.1"/>
    </source>
</evidence>
<dbReference type="Pfam" id="PF01019">
    <property type="entry name" value="G_glu_transpept"/>
    <property type="match status" value="1"/>
</dbReference>
<dbReference type="InterPro" id="IPR043137">
    <property type="entry name" value="GGT_ssub_C"/>
</dbReference>
<dbReference type="InterPro" id="IPR043138">
    <property type="entry name" value="GGT_lsub"/>
</dbReference>
<dbReference type="PRINTS" id="PR01210">
    <property type="entry name" value="GGTRANSPTASE"/>
</dbReference>
<dbReference type="OrthoDB" id="9781342at2"/>
<keyword evidence="2" id="KW-1185">Reference proteome</keyword>
<dbReference type="RefSeq" id="WP_131004108.1">
    <property type="nucleotide sequence ID" value="NZ_JBHSZR010000009.1"/>
</dbReference>